<evidence type="ECO:0000256" key="1">
    <source>
        <dbReference type="ARBA" id="ARBA00004141"/>
    </source>
</evidence>
<feature type="transmembrane region" description="Helical" evidence="6">
    <location>
        <begin position="239"/>
        <end position="261"/>
    </location>
</feature>
<dbReference type="InterPro" id="IPR013717">
    <property type="entry name" value="PIG-P"/>
</dbReference>
<dbReference type="EMBL" id="QGKX02000996">
    <property type="protein sequence ID" value="KAF3557456.1"/>
    <property type="molecule type" value="Genomic_DNA"/>
</dbReference>
<feature type="domain" description="PIG-P" evidence="7">
    <location>
        <begin position="56"/>
        <end position="173"/>
    </location>
</feature>
<gene>
    <name evidence="8" type="ORF">F2Q69_00010905</name>
</gene>
<evidence type="ECO:0000313" key="8">
    <source>
        <dbReference type="EMBL" id="KAF3557456.1"/>
    </source>
</evidence>
<comment type="caution">
    <text evidence="8">The sequence shown here is derived from an EMBL/GenBank/DDBJ whole genome shotgun (WGS) entry which is preliminary data.</text>
</comment>
<feature type="transmembrane region" description="Helical" evidence="6">
    <location>
        <begin position="281"/>
        <end position="301"/>
    </location>
</feature>
<feature type="region of interest" description="Disordered" evidence="5">
    <location>
        <begin position="1"/>
        <end position="53"/>
    </location>
</feature>
<feature type="transmembrane region" description="Helical" evidence="6">
    <location>
        <begin position="58"/>
        <end position="80"/>
    </location>
</feature>
<proteinExistence type="predicted"/>
<name>A0A8S9QWQ7_BRACR</name>
<feature type="non-terminal residue" evidence="8">
    <location>
        <position position="1"/>
    </location>
</feature>
<sequence length="372" mass="41930">STPLSKTMEEAHSVNSPRRVLSFSKRRKQKPFGFQDSDSTRSSPFKASQVQGPKPSEVYGFVGSISTVVATLIFLIWAYVPDKLLESIGIHYYPSRYWVLAMPTYLMVTLLLGLAFYIGLNFIATPHPTSLNTLFDEYSREPGEIDSQMEEGDERPIDPISDIDITRINDLMFNSSDLISQRHPLSETMEEAHSVNSPRRVLSFSKRKKQKPFGFQDSDSTRSSPFRASHVQGPKPSEVYGFVGSISTVVATLIFLIWAYVPDKLLESIGIHYYPSRYWVLAMPTYLMVTLLLGLAFYIGLNFIATPHPTSLNTLFGECLSLPCGIALYEYSREPGEIDSQMEEGDERPIDPISDIDITRINDLMFNSSDVM</sequence>
<evidence type="ECO:0000256" key="6">
    <source>
        <dbReference type="SAM" id="Phobius"/>
    </source>
</evidence>
<dbReference type="AlphaFoldDB" id="A0A8S9QWQ7"/>
<feature type="domain" description="PIG-P" evidence="7">
    <location>
        <begin position="237"/>
        <end position="366"/>
    </location>
</feature>
<accession>A0A8S9QWQ7</accession>
<evidence type="ECO:0000256" key="2">
    <source>
        <dbReference type="ARBA" id="ARBA00022692"/>
    </source>
</evidence>
<dbReference type="GO" id="GO:0016020">
    <property type="term" value="C:membrane"/>
    <property type="evidence" value="ECO:0007669"/>
    <property type="project" value="UniProtKB-SubCell"/>
</dbReference>
<evidence type="ECO:0000256" key="5">
    <source>
        <dbReference type="SAM" id="MobiDB-lite"/>
    </source>
</evidence>
<evidence type="ECO:0000256" key="4">
    <source>
        <dbReference type="ARBA" id="ARBA00023136"/>
    </source>
</evidence>
<keyword evidence="4 6" id="KW-0472">Membrane</keyword>
<dbReference type="PANTHER" id="PTHR47681">
    <property type="entry name" value="PHOSPHATIDYLINOSITOL N-ACETYLGLUCOSAMINYLTRANSFERASE SUBUNIT P-RELATED"/>
    <property type="match status" value="1"/>
</dbReference>
<evidence type="ECO:0000313" key="9">
    <source>
        <dbReference type="Proteomes" id="UP000712600"/>
    </source>
</evidence>
<feature type="compositionally biased region" description="Polar residues" evidence="5">
    <location>
        <begin position="36"/>
        <end position="51"/>
    </location>
</feature>
<feature type="region of interest" description="Disordered" evidence="5">
    <location>
        <begin position="189"/>
        <end position="232"/>
    </location>
</feature>
<comment type="subcellular location">
    <subcellularLocation>
        <location evidence="1">Membrane</location>
        <topology evidence="1">Multi-pass membrane protein</topology>
    </subcellularLocation>
</comment>
<evidence type="ECO:0000259" key="7">
    <source>
        <dbReference type="Pfam" id="PF08510"/>
    </source>
</evidence>
<feature type="transmembrane region" description="Helical" evidence="6">
    <location>
        <begin position="100"/>
        <end position="120"/>
    </location>
</feature>
<evidence type="ECO:0000256" key="3">
    <source>
        <dbReference type="ARBA" id="ARBA00022989"/>
    </source>
</evidence>
<feature type="compositionally biased region" description="Polar residues" evidence="5">
    <location>
        <begin position="217"/>
        <end position="226"/>
    </location>
</feature>
<dbReference type="Pfam" id="PF08510">
    <property type="entry name" value="PIG-P"/>
    <property type="match status" value="2"/>
</dbReference>
<organism evidence="8 9">
    <name type="scientific">Brassica cretica</name>
    <name type="common">Mustard</name>
    <dbReference type="NCBI Taxonomy" id="69181"/>
    <lineage>
        <taxon>Eukaryota</taxon>
        <taxon>Viridiplantae</taxon>
        <taxon>Streptophyta</taxon>
        <taxon>Embryophyta</taxon>
        <taxon>Tracheophyta</taxon>
        <taxon>Spermatophyta</taxon>
        <taxon>Magnoliopsida</taxon>
        <taxon>eudicotyledons</taxon>
        <taxon>Gunneridae</taxon>
        <taxon>Pentapetalae</taxon>
        <taxon>rosids</taxon>
        <taxon>malvids</taxon>
        <taxon>Brassicales</taxon>
        <taxon>Brassicaceae</taxon>
        <taxon>Brassiceae</taxon>
        <taxon>Brassica</taxon>
    </lineage>
</organism>
<dbReference type="PANTHER" id="PTHR47681:SF3">
    <property type="entry name" value="PHOSPHATIDYLINOSITOL N-ACETYLGLUCOSAMINYLTRANSFERASE SUBUNIT P-RELATED"/>
    <property type="match status" value="1"/>
</dbReference>
<keyword evidence="2 6" id="KW-0812">Transmembrane</keyword>
<reference evidence="8" key="1">
    <citation type="submission" date="2019-12" db="EMBL/GenBank/DDBJ databases">
        <title>Genome sequencing and annotation of Brassica cretica.</title>
        <authorList>
            <person name="Studholme D.J."/>
            <person name="Sarris P."/>
        </authorList>
    </citation>
    <scope>NUCLEOTIDE SEQUENCE</scope>
    <source>
        <strain evidence="8">PFS-109/04</strain>
        <tissue evidence="8">Leaf</tissue>
    </source>
</reference>
<protein>
    <recommendedName>
        <fullName evidence="7">PIG-P domain-containing protein</fullName>
    </recommendedName>
</protein>
<keyword evidence="3 6" id="KW-1133">Transmembrane helix</keyword>
<dbReference type="Proteomes" id="UP000712600">
    <property type="component" value="Unassembled WGS sequence"/>
</dbReference>